<dbReference type="RefSeq" id="XP_003738934.2">
    <property type="nucleotide sequence ID" value="XM_003738886.2"/>
</dbReference>
<organism evidence="2 3">
    <name type="scientific">Galendromus occidentalis</name>
    <name type="common">western predatory mite</name>
    <dbReference type="NCBI Taxonomy" id="34638"/>
    <lineage>
        <taxon>Eukaryota</taxon>
        <taxon>Metazoa</taxon>
        <taxon>Ecdysozoa</taxon>
        <taxon>Arthropoda</taxon>
        <taxon>Chelicerata</taxon>
        <taxon>Arachnida</taxon>
        <taxon>Acari</taxon>
        <taxon>Parasitiformes</taxon>
        <taxon>Mesostigmata</taxon>
        <taxon>Gamasina</taxon>
        <taxon>Phytoseioidea</taxon>
        <taxon>Phytoseiidae</taxon>
        <taxon>Typhlodrominae</taxon>
        <taxon>Galendromus</taxon>
    </lineage>
</organism>
<dbReference type="SMART" id="SM00516">
    <property type="entry name" value="SEC14"/>
    <property type="match status" value="1"/>
</dbReference>
<feature type="domain" description="CRAL-TRIO" evidence="1">
    <location>
        <begin position="74"/>
        <end position="240"/>
    </location>
</feature>
<dbReference type="Proteomes" id="UP000694867">
    <property type="component" value="Unplaced"/>
</dbReference>
<dbReference type="GO" id="GO:1902936">
    <property type="term" value="F:phosphatidylinositol bisphosphate binding"/>
    <property type="evidence" value="ECO:0007669"/>
    <property type="project" value="TreeGrafter"/>
</dbReference>
<dbReference type="CDD" id="cd00170">
    <property type="entry name" value="SEC14"/>
    <property type="match status" value="1"/>
</dbReference>
<dbReference type="AlphaFoldDB" id="A0AAJ6QNR4"/>
<dbReference type="SMART" id="SM01100">
    <property type="entry name" value="CRAL_TRIO_N"/>
    <property type="match status" value="1"/>
</dbReference>
<dbReference type="GO" id="GO:0016020">
    <property type="term" value="C:membrane"/>
    <property type="evidence" value="ECO:0007669"/>
    <property type="project" value="TreeGrafter"/>
</dbReference>
<dbReference type="Pfam" id="PF00650">
    <property type="entry name" value="CRAL_TRIO"/>
    <property type="match status" value="1"/>
</dbReference>
<dbReference type="Gene3D" id="1.10.8.20">
    <property type="entry name" value="N-terminal domain of phosphatidylinositol transfer protein sec14p"/>
    <property type="match status" value="1"/>
</dbReference>
<dbReference type="InterPro" id="IPR036865">
    <property type="entry name" value="CRAL-TRIO_dom_sf"/>
</dbReference>
<sequence length="264" mass="31135">MAPVAPEVAVSELRESLAQIEDKIVCSTDDRFLLSFLRYRKFDVKAAFASVMKYYGLRKEFPEKIWPRGRGIQWMEAYAALNNCSVLPRKNPRDNTWIFAWRKGLWKPEEGVYDLADYFAWSLYMTEYFLYMKEDVEDSDGWTCIMDLAGFEARHLPYCDLRAVRTYARILTGALPVRVKAIHFVNVPTVFQFVLKLVKYLLTNKLRSRFFVDDSFSNLHQRVDPDVLPVEYGGCDGNFSSRWLYEEMLHHDKEIKERSYYGFK</sequence>
<dbReference type="SUPFAM" id="SSF52087">
    <property type="entry name" value="CRAL/TRIO domain"/>
    <property type="match status" value="1"/>
</dbReference>
<evidence type="ECO:0000313" key="3">
    <source>
        <dbReference type="RefSeq" id="XP_003738934.2"/>
    </source>
</evidence>
<proteinExistence type="predicted"/>
<dbReference type="InterPro" id="IPR036273">
    <property type="entry name" value="CRAL/TRIO_N_dom_sf"/>
</dbReference>
<dbReference type="InterPro" id="IPR001251">
    <property type="entry name" value="CRAL-TRIO_dom"/>
</dbReference>
<dbReference type="Gene3D" id="1.20.5.1200">
    <property type="entry name" value="Alpha-tocopherol transfer"/>
    <property type="match status" value="1"/>
</dbReference>
<dbReference type="InterPro" id="IPR011074">
    <property type="entry name" value="CRAL/TRIO_N_dom"/>
</dbReference>
<dbReference type="PRINTS" id="PR00180">
    <property type="entry name" value="CRETINALDHBP"/>
</dbReference>
<name>A0AAJ6QNR4_9ACAR</name>
<evidence type="ECO:0000313" key="2">
    <source>
        <dbReference type="Proteomes" id="UP000694867"/>
    </source>
</evidence>
<dbReference type="GeneID" id="100907833"/>
<dbReference type="SUPFAM" id="SSF46938">
    <property type="entry name" value="CRAL/TRIO N-terminal domain"/>
    <property type="match status" value="1"/>
</dbReference>
<gene>
    <name evidence="3" type="primary">LOC100907833</name>
</gene>
<dbReference type="PANTHER" id="PTHR10174">
    <property type="entry name" value="ALPHA-TOCOPHEROL TRANSFER PROTEIN-RELATED"/>
    <property type="match status" value="1"/>
</dbReference>
<accession>A0AAJ6QNR4</accession>
<keyword evidence="2" id="KW-1185">Reference proteome</keyword>
<protein>
    <submittedName>
        <fullName evidence="3">Alpha-tocopherol transfer protein-like</fullName>
    </submittedName>
</protein>
<evidence type="ECO:0000259" key="1">
    <source>
        <dbReference type="PROSITE" id="PS50191"/>
    </source>
</evidence>
<dbReference type="PROSITE" id="PS50191">
    <property type="entry name" value="CRAL_TRIO"/>
    <property type="match status" value="1"/>
</dbReference>
<dbReference type="PANTHER" id="PTHR10174:SF208">
    <property type="entry name" value="CRAL-TRIO DOMAIN-CONTAINING PROTEIN DDB_G0278031"/>
    <property type="match status" value="1"/>
</dbReference>
<dbReference type="KEGG" id="goe:100907833"/>
<dbReference type="Gene3D" id="3.40.525.10">
    <property type="entry name" value="CRAL-TRIO lipid binding domain"/>
    <property type="match status" value="1"/>
</dbReference>
<reference evidence="3" key="1">
    <citation type="submission" date="2025-08" db="UniProtKB">
        <authorList>
            <consortium name="RefSeq"/>
        </authorList>
    </citation>
    <scope>IDENTIFICATION</scope>
</reference>